<keyword evidence="3" id="KW-0808">Transferase</keyword>
<protein>
    <submittedName>
        <fullName evidence="3">Glutathione S-transferase</fullName>
    </submittedName>
</protein>
<dbReference type="InterPro" id="IPR036282">
    <property type="entry name" value="Glutathione-S-Trfase_C_sf"/>
</dbReference>
<dbReference type="Pfam" id="PF13410">
    <property type="entry name" value="GST_C_2"/>
    <property type="match status" value="1"/>
</dbReference>
<dbReference type="PROSITE" id="PS50405">
    <property type="entry name" value="GST_CTER"/>
    <property type="match status" value="1"/>
</dbReference>
<dbReference type="Proteomes" id="UP000186002">
    <property type="component" value="Unassembled WGS sequence"/>
</dbReference>
<dbReference type="InterPro" id="IPR050983">
    <property type="entry name" value="GST_Omega/HSP26"/>
</dbReference>
<dbReference type="STRING" id="735517.SAMN05444272_1146"/>
<dbReference type="SUPFAM" id="SSF52833">
    <property type="entry name" value="Thioredoxin-like"/>
    <property type="match status" value="1"/>
</dbReference>
<dbReference type="Gene3D" id="1.20.1050.10">
    <property type="match status" value="1"/>
</dbReference>
<dbReference type="Gene3D" id="3.40.30.10">
    <property type="entry name" value="Glutaredoxin"/>
    <property type="match status" value="1"/>
</dbReference>
<evidence type="ECO:0000259" key="1">
    <source>
        <dbReference type="PROSITE" id="PS50404"/>
    </source>
</evidence>
<accession>A0A1M7CF22</accession>
<proteinExistence type="predicted"/>
<feature type="domain" description="GST N-terminal" evidence="1">
    <location>
        <begin position="46"/>
        <end position="125"/>
    </location>
</feature>
<reference evidence="3 4" key="1">
    <citation type="submission" date="2016-11" db="EMBL/GenBank/DDBJ databases">
        <authorList>
            <person name="Jaros S."/>
            <person name="Januszkiewicz K."/>
            <person name="Wedrychowicz H."/>
        </authorList>
    </citation>
    <scope>NUCLEOTIDE SEQUENCE [LARGE SCALE GENOMIC DNA]</scope>
    <source>
        <strain evidence="3 4">DSM 22153</strain>
    </source>
</reference>
<dbReference type="PANTHER" id="PTHR43968">
    <property type="match status" value="1"/>
</dbReference>
<sequence length="268" mass="30337">MYKVFRQKPMTVLKGTGGQDCLPQVARRIELLDEAWILPETGDMSELPILYSFRRCPYAMRARLAIRASGLQVEIREILLRDKAPEFLETSPSGTVPCLRTPEGSIIDESLDVMLWALGERDPDGWLTPEFGTLDEMLGLVARIDGRFKRHLDRYKYDTRYPEANCGQERAAAAGILLELNDHLAKAPWLYGQRASLADFAILPFVRQFANVDRDWFDRENWPSLARWLRDFEASAAFAEVMAKLKVWQAGDAPVFFGGPSAGPSQIL</sequence>
<dbReference type="InterPro" id="IPR010987">
    <property type="entry name" value="Glutathione-S-Trfase_C-like"/>
</dbReference>
<evidence type="ECO:0000259" key="2">
    <source>
        <dbReference type="PROSITE" id="PS50405"/>
    </source>
</evidence>
<dbReference type="SUPFAM" id="SSF47616">
    <property type="entry name" value="GST C-terminal domain-like"/>
    <property type="match status" value="1"/>
</dbReference>
<dbReference type="PROSITE" id="PS50404">
    <property type="entry name" value="GST_NTER"/>
    <property type="match status" value="1"/>
</dbReference>
<gene>
    <name evidence="3" type="ORF">SAMN05444272_1146</name>
</gene>
<dbReference type="AlphaFoldDB" id="A0A1M7CF22"/>
<evidence type="ECO:0000313" key="4">
    <source>
        <dbReference type="Proteomes" id="UP000186002"/>
    </source>
</evidence>
<evidence type="ECO:0000313" key="3">
    <source>
        <dbReference type="EMBL" id="SHL65818.1"/>
    </source>
</evidence>
<dbReference type="PANTHER" id="PTHR43968:SF6">
    <property type="entry name" value="GLUTATHIONE S-TRANSFERASE OMEGA"/>
    <property type="match status" value="1"/>
</dbReference>
<feature type="domain" description="GST C-terminal" evidence="2">
    <location>
        <begin position="127"/>
        <end position="255"/>
    </location>
</feature>
<dbReference type="GO" id="GO:0016740">
    <property type="term" value="F:transferase activity"/>
    <property type="evidence" value="ECO:0007669"/>
    <property type="project" value="UniProtKB-KW"/>
</dbReference>
<name>A0A1M7CF22_9HYPH</name>
<organism evidence="3 4">
    <name type="scientific">Roseibium suaedae</name>
    <dbReference type="NCBI Taxonomy" id="735517"/>
    <lineage>
        <taxon>Bacteria</taxon>
        <taxon>Pseudomonadati</taxon>
        <taxon>Pseudomonadota</taxon>
        <taxon>Alphaproteobacteria</taxon>
        <taxon>Hyphomicrobiales</taxon>
        <taxon>Stappiaceae</taxon>
        <taxon>Roseibium</taxon>
    </lineage>
</organism>
<dbReference type="InterPro" id="IPR004045">
    <property type="entry name" value="Glutathione_S-Trfase_N"/>
</dbReference>
<dbReference type="CDD" id="cd03196">
    <property type="entry name" value="GST_C_5"/>
    <property type="match status" value="1"/>
</dbReference>
<dbReference type="Pfam" id="PF13417">
    <property type="entry name" value="GST_N_3"/>
    <property type="match status" value="1"/>
</dbReference>
<dbReference type="InterPro" id="IPR036249">
    <property type="entry name" value="Thioredoxin-like_sf"/>
</dbReference>
<dbReference type="GO" id="GO:0005737">
    <property type="term" value="C:cytoplasm"/>
    <property type="evidence" value="ECO:0007669"/>
    <property type="project" value="TreeGrafter"/>
</dbReference>
<keyword evidence="4" id="KW-1185">Reference proteome</keyword>
<dbReference type="EMBL" id="FRBW01000001">
    <property type="protein sequence ID" value="SHL65818.1"/>
    <property type="molecule type" value="Genomic_DNA"/>
</dbReference>